<sequence length="642" mass="67810">MYGAPPPQHGYAAPAPQYGAHAQAYPAQPPQQPVDPNLAIATDPNAFAKMYNSHLKSLTFNSKPIITNLTVIAHDHAARMSAVVAKCLDDHIMQSHPSVRLPALYTLDSISKNIGHPYTQLWSARIVPIFLESYRLVDQPTKMRMEELLGTWKTAGPGARPLFGDNAQWSIERALFGSQGMPQANAAPAPVADPRANAARSKSKAIENIDKLLAVDGQSLAANPSDTALHERVDSLAQLKQVILTADLSSEEMAQIHAQLDSLSAAAQRSNPSGHAAAMHGQPLPAVAPASAPTPAPAPASAAPAALPQGLSGALASLSALTAPAPTAASNGQASAGGNNAAASSLIASLMQAGLLPGSATPSAAATPPPPAIERDQDEDYINAILALDIKTSGPDFNREPVSSYELILHKHLPLQCRQCANRYPTGNKGQGRMDDHLDWHFTQNRRAKDSAARGQSRSWFDRLESFIRGGFDDSAPASRSANATSGSGIDGDTKGLTAAQDKALKEKFAKSFVITPTDPDLASQPCPICKESFKSQWSEDEEEWIWLNAIKVDNSAGEGVVYYHASCHYSAKSLTDSVAGGERRTASVGVIKRRSASRTVTPSLSTSGGASGGRKRKSGIEEEHEEDLGEEAGPQAKKSAL</sequence>
<dbReference type="InterPro" id="IPR045154">
    <property type="entry name" value="PCF11-like"/>
</dbReference>
<dbReference type="Proteomes" id="UP000324022">
    <property type="component" value="Unassembled WGS sequence"/>
</dbReference>
<dbReference type="GO" id="GO:0005737">
    <property type="term" value="C:cytoplasm"/>
    <property type="evidence" value="ECO:0007669"/>
    <property type="project" value="TreeGrafter"/>
</dbReference>
<dbReference type="Gene3D" id="1.25.40.90">
    <property type="match status" value="1"/>
</dbReference>
<dbReference type="AlphaFoldDB" id="A0A5C3EID6"/>
<dbReference type="GO" id="GO:0031124">
    <property type="term" value="P:mRNA 3'-end processing"/>
    <property type="evidence" value="ECO:0007669"/>
    <property type="project" value="InterPro"/>
</dbReference>
<dbReference type="CDD" id="cd16982">
    <property type="entry name" value="CID_Pcf11"/>
    <property type="match status" value="1"/>
</dbReference>
<dbReference type="SUPFAM" id="SSF48464">
    <property type="entry name" value="ENTH/VHS domain"/>
    <property type="match status" value="1"/>
</dbReference>
<dbReference type="PROSITE" id="PS51391">
    <property type="entry name" value="CID"/>
    <property type="match status" value="1"/>
</dbReference>
<accession>A0A5C3EID6</accession>
<dbReference type="EMBL" id="OOIN01000028">
    <property type="protein sequence ID" value="SPO29376.1"/>
    <property type="molecule type" value="Genomic_DNA"/>
</dbReference>
<evidence type="ECO:0000259" key="2">
    <source>
        <dbReference type="PROSITE" id="PS51391"/>
    </source>
</evidence>
<feature type="region of interest" description="Disordered" evidence="1">
    <location>
        <begin position="583"/>
        <end position="642"/>
    </location>
</feature>
<feature type="region of interest" description="Disordered" evidence="1">
    <location>
        <begin position="476"/>
        <end position="495"/>
    </location>
</feature>
<dbReference type="OrthoDB" id="2129491at2759"/>
<name>A0A5C3EID6_9BASI</name>
<reference evidence="3 4" key="1">
    <citation type="submission" date="2018-03" db="EMBL/GenBank/DDBJ databases">
        <authorList>
            <person name="Guldener U."/>
        </authorList>
    </citation>
    <scope>NUCLEOTIDE SEQUENCE [LARGE SCALE GENOMIC DNA]</scope>
    <source>
        <strain evidence="3 4">NBRC100155</strain>
    </source>
</reference>
<dbReference type="FunFam" id="1.25.40.90:FF:000016">
    <property type="entry name" value="mRNA cleavage factor complex component Pcf11"/>
    <property type="match status" value="1"/>
</dbReference>
<protein>
    <submittedName>
        <fullName evidence="3">Related to PCF11 component of pre-mRNA 3`-end processing factor CF I</fullName>
    </submittedName>
</protein>
<dbReference type="PANTHER" id="PTHR15921:SF3">
    <property type="entry name" value="PRE-MRNA CLEAVAGE COMPLEX 2 PROTEIN PCF11"/>
    <property type="match status" value="1"/>
</dbReference>
<organism evidence="3 4">
    <name type="scientific">Ustilago trichophora</name>
    <dbReference type="NCBI Taxonomy" id="86804"/>
    <lineage>
        <taxon>Eukaryota</taxon>
        <taxon>Fungi</taxon>
        <taxon>Dikarya</taxon>
        <taxon>Basidiomycota</taxon>
        <taxon>Ustilaginomycotina</taxon>
        <taxon>Ustilaginomycetes</taxon>
        <taxon>Ustilaginales</taxon>
        <taxon>Ustilaginaceae</taxon>
        <taxon>Ustilago</taxon>
    </lineage>
</organism>
<dbReference type="InterPro" id="IPR006569">
    <property type="entry name" value="CID_dom"/>
</dbReference>
<dbReference type="InterPro" id="IPR047415">
    <property type="entry name" value="Pcf11_CID"/>
</dbReference>
<feature type="region of interest" description="Disordered" evidence="1">
    <location>
        <begin position="266"/>
        <end position="305"/>
    </location>
</feature>
<dbReference type="Pfam" id="PF21936">
    <property type="entry name" value="Pcf11_C"/>
    <property type="match status" value="1"/>
</dbReference>
<dbReference type="GO" id="GO:0005849">
    <property type="term" value="C:mRNA cleavage factor complex"/>
    <property type="evidence" value="ECO:0007669"/>
    <property type="project" value="TreeGrafter"/>
</dbReference>
<feature type="domain" description="CID" evidence="2">
    <location>
        <begin position="43"/>
        <end position="179"/>
    </location>
</feature>
<keyword evidence="4" id="KW-1185">Reference proteome</keyword>
<dbReference type="SMART" id="SM00582">
    <property type="entry name" value="RPR"/>
    <property type="match status" value="1"/>
</dbReference>
<feature type="compositionally biased region" description="Polar residues" evidence="1">
    <location>
        <begin position="478"/>
        <end position="488"/>
    </location>
</feature>
<dbReference type="InterPro" id="IPR008942">
    <property type="entry name" value="ENTH_VHS"/>
</dbReference>
<dbReference type="GO" id="GO:0006369">
    <property type="term" value="P:termination of RNA polymerase II transcription"/>
    <property type="evidence" value="ECO:0007669"/>
    <property type="project" value="InterPro"/>
</dbReference>
<evidence type="ECO:0000313" key="3">
    <source>
        <dbReference type="EMBL" id="SPO29376.1"/>
    </source>
</evidence>
<evidence type="ECO:0000313" key="4">
    <source>
        <dbReference type="Proteomes" id="UP000324022"/>
    </source>
</evidence>
<dbReference type="GO" id="GO:0000993">
    <property type="term" value="F:RNA polymerase II complex binding"/>
    <property type="evidence" value="ECO:0007669"/>
    <property type="project" value="InterPro"/>
</dbReference>
<dbReference type="GO" id="GO:0003729">
    <property type="term" value="F:mRNA binding"/>
    <property type="evidence" value="ECO:0007669"/>
    <property type="project" value="InterPro"/>
</dbReference>
<gene>
    <name evidence="3" type="ORF">UTRI_04895_B</name>
</gene>
<dbReference type="PANTHER" id="PTHR15921">
    <property type="entry name" value="PRE-MRNA CLEAVAGE COMPLEX II"/>
    <property type="match status" value="1"/>
</dbReference>
<dbReference type="InterPro" id="IPR054127">
    <property type="entry name" value="Pcf11_C"/>
</dbReference>
<evidence type="ECO:0000256" key="1">
    <source>
        <dbReference type="SAM" id="MobiDB-lite"/>
    </source>
</evidence>
<proteinExistence type="predicted"/>
<dbReference type="Pfam" id="PF04818">
    <property type="entry name" value="CID"/>
    <property type="match status" value="1"/>
</dbReference>